<feature type="transmembrane region" description="Helical" evidence="3">
    <location>
        <begin position="6"/>
        <end position="25"/>
    </location>
</feature>
<dbReference type="SUPFAM" id="SSF55785">
    <property type="entry name" value="PYP-like sensor domain (PAS domain)"/>
    <property type="match status" value="2"/>
</dbReference>
<feature type="coiled-coil region" evidence="1">
    <location>
        <begin position="419"/>
        <end position="446"/>
    </location>
</feature>
<dbReference type="Gene3D" id="3.30.450.20">
    <property type="entry name" value="PAS domain"/>
    <property type="match status" value="2"/>
</dbReference>
<evidence type="ECO:0000256" key="2">
    <source>
        <dbReference type="SAM" id="MobiDB-lite"/>
    </source>
</evidence>
<dbReference type="InterPro" id="IPR052155">
    <property type="entry name" value="Biofilm_reg_signaling"/>
</dbReference>
<dbReference type="InterPro" id="IPR000014">
    <property type="entry name" value="PAS"/>
</dbReference>
<sequence>MNNAWPYLLAVLAVGGLPLLVALYWHGQWRRLQDSVNVERRQAQEVFDTLDIGLLVFDAEDRVVQWNADYLRLYPEVARDMRVGMRFEDILRSAVRQGAVPAAQGREDAWVAERLAQHRQPGEPLLCQMADGRWRRITERYLADGGMVSYSIDVTALVAQGQDLEQARAEADRSRARLLEAIEVLPAGIEWFDADDRLVLANGHSRDLFPLIRELFAQQPTFEQLVRANHAAGGLPNLPGDLDTWISRRLAQRRAGDNDNLIDVTGRWFRLYERHTADGGIINVRIDVTEEIRHRETTEAMRQQLQEAIEALPDGFALFDADDRLVLCNERYRTIYRESAPAIRPGVAFIDVLRYGLAHGQYPQAAGREDAWLAERVQAHREPGPPVLQELPGNRWLRIDERRTRSGGVAGVRADVTALVRREQTLAALNRQLDHANARLSELLGQDPDTGAASAAALEQALTREWARSRRHGTPLALLRVHIEAPPDAGDGNAPMQALARHLAGCARRPGDLLARTAPRGFALLLPHTGTAALAALVQRCSEGCRQVAAGWTVQVGAAASDELPAPESPDDLQARAEPGRTTSAARNRAAA</sequence>
<keyword evidence="7" id="KW-1185">Reference proteome</keyword>
<feature type="region of interest" description="Disordered" evidence="2">
    <location>
        <begin position="561"/>
        <end position="592"/>
    </location>
</feature>
<dbReference type="SMART" id="SM00091">
    <property type="entry name" value="PAS"/>
    <property type="match status" value="2"/>
</dbReference>
<evidence type="ECO:0000256" key="1">
    <source>
        <dbReference type="SAM" id="Coils"/>
    </source>
</evidence>
<organism evidence="6 7">
    <name type="scientific">Rubrivivax albus</name>
    <dbReference type="NCBI Taxonomy" id="2499835"/>
    <lineage>
        <taxon>Bacteria</taxon>
        <taxon>Pseudomonadati</taxon>
        <taxon>Pseudomonadota</taxon>
        <taxon>Betaproteobacteria</taxon>
        <taxon>Burkholderiales</taxon>
        <taxon>Sphaerotilaceae</taxon>
        <taxon>Rubrivivax</taxon>
    </lineage>
</organism>
<protein>
    <submittedName>
        <fullName evidence="6">PAS domain-containing protein</fullName>
    </submittedName>
</protein>
<dbReference type="RefSeq" id="WP_128197804.1">
    <property type="nucleotide sequence ID" value="NZ_SACT01000002.1"/>
</dbReference>
<dbReference type="PANTHER" id="PTHR44757">
    <property type="entry name" value="DIGUANYLATE CYCLASE DGCP"/>
    <property type="match status" value="1"/>
</dbReference>
<dbReference type="Pfam" id="PF00990">
    <property type="entry name" value="GGDEF"/>
    <property type="match status" value="1"/>
</dbReference>
<dbReference type="Proteomes" id="UP000288178">
    <property type="component" value="Unassembled WGS sequence"/>
</dbReference>
<evidence type="ECO:0000256" key="3">
    <source>
        <dbReference type="SAM" id="Phobius"/>
    </source>
</evidence>
<dbReference type="EMBL" id="SACT01000002">
    <property type="protein sequence ID" value="RVT52456.1"/>
    <property type="molecule type" value="Genomic_DNA"/>
</dbReference>
<feature type="domain" description="GGDEF" evidence="5">
    <location>
        <begin position="433"/>
        <end position="586"/>
    </location>
</feature>
<proteinExistence type="predicted"/>
<reference evidence="6 7" key="1">
    <citation type="submission" date="2019-01" db="EMBL/GenBank/DDBJ databases">
        <authorList>
            <person name="Chen W.-M."/>
        </authorList>
    </citation>
    <scope>NUCLEOTIDE SEQUENCE [LARGE SCALE GENOMIC DNA]</scope>
    <source>
        <strain evidence="6 7">ICH-3</strain>
    </source>
</reference>
<accession>A0A3S2U3X6</accession>
<dbReference type="Pfam" id="PF12860">
    <property type="entry name" value="PAS_7"/>
    <property type="match status" value="3"/>
</dbReference>
<keyword evidence="3" id="KW-0812">Transmembrane</keyword>
<keyword evidence="3" id="KW-1133">Transmembrane helix</keyword>
<dbReference type="SMART" id="SM00267">
    <property type="entry name" value="GGDEF"/>
    <property type="match status" value="1"/>
</dbReference>
<evidence type="ECO:0000313" key="6">
    <source>
        <dbReference type="EMBL" id="RVT52456.1"/>
    </source>
</evidence>
<dbReference type="InterPro" id="IPR000160">
    <property type="entry name" value="GGDEF_dom"/>
</dbReference>
<evidence type="ECO:0000259" key="4">
    <source>
        <dbReference type="SMART" id="SM00091"/>
    </source>
</evidence>
<dbReference type="PANTHER" id="PTHR44757:SF2">
    <property type="entry name" value="BIOFILM ARCHITECTURE MAINTENANCE PROTEIN MBAA"/>
    <property type="match status" value="1"/>
</dbReference>
<comment type="caution">
    <text evidence="6">The sequence shown here is derived from an EMBL/GenBank/DDBJ whole genome shotgun (WGS) entry which is preliminary data.</text>
</comment>
<feature type="domain" description="PAS" evidence="4">
    <location>
        <begin position="41"/>
        <end position="104"/>
    </location>
</feature>
<dbReference type="AlphaFoldDB" id="A0A3S2U3X6"/>
<gene>
    <name evidence="6" type="ORF">ENE75_08455</name>
</gene>
<evidence type="ECO:0000313" key="7">
    <source>
        <dbReference type="Proteomes" id="UP000288178"/>
    </source>
</evidence>
<dbReference type="SUPFAM" id="SSF55073">
    <property type="entry name" value="Nucleotide cyclase"/>
    <property type="match status" value="1"/>
</dbReference>
<dbReference type="InterPro" id="IPR043128">
    <property type="entry name" value="Rev_trsase/Diguanyl_cyclase"/>
</dbReference>
<dbReference type="InterPro" id="IPR029787">
    <property type="entry name" value="Nucleotide_cyclase"/>
</dbReference>
<evidence type="ECO:0000259" key="5">
    <source>
        <dbReference type="SMART" id="SM00267"/>
    </source>
</evidence>
<keyword evidence="1" id="KW-0175">Coiled coil</keyword>
<dbReference type="InterPro" id="IPR035965">
    <property type="entry name" value="PAS-like_dom_sf"/>
</dbReference>
<keyword evidence="3" id="KW-0472">Membrane</keyword>
<name>A0A3S2U3X6_9BURK</name>
<dbReference type="OrthoDB" id="9813903at2"/>
<dbReference type="Gene3D" id="3.30.70.270">
    <property type="match status" value="1"/>
</dbReference>
<feature type="domain" description="PAS" evidence="4">
    <location>
        <begin position="303"/>
        <end position="369"/>
    </location>
</feature>